<name>A0A0B0NNA3_GOSAR</name>
<dbReference type="AlphaFoldDB" id="A0A0B0NNA3"/>
<dbReference type="EMBL" id="KN400953">
    <property type="protein sequence ID" value="KHG14142.1"/>
    <property type="molecule type" value="Genomic_DNA"/>
</dbReference>
<dbReference type="Proteomes" id="UP000032142">
    <property type="component" value="Unassembled WGS sequence"/>
</dbReference>
<evidence type="ECO:0000313" key="2">
    <source>
        <dbReference type="Proteomes" id="UP000032142"/>
    </source>
</evidence>
<organism evidence="1 2">
    <name type="scientific">Gossypium arboreum</name>
    <name type="common">Tree cotton</name>
    <name type="synonym">Gossypium nanking</name>
    <dbReference type="NCBI Taxonomy" id="29729"/>
    <lineage>
        <taxon>Eukaryota</taxon>
        <taxon>Viridiplantae</taxon>
        <taxon>Streptophyta</taxon>
        <taxon>Embryophyta</taxon>
        <taxon>Tracheophyta</taxon>
        <taxon>Spermatophyta</taxon>
        <taxon>Magnoliopsida</taxon>
        <taxon>eudicotyledons</taxon>
        <taxon>Gunneridae</taxon>
        <taxon>Pentapetalae</taxon>
        <taxon>rosids</taxon>
        <taxon>malvids</taxon>
        <taxon>Malvales</taxon>
        <taxon>Malvaceae</taxon>
        <taxon>Malvoideae</taxon>
        <taxon>Gossypium</taxon>
    </lineage>
</organism>
<reference evidence="2" key="1">
    <citation type="submission" date="2014-09" db="EMBL/GenBank/DDBJ databases">
        <authorList>
            <person name="Mudge J."/>
            <person name="Ramaraj T."/>
            <person name="Lindquist I.E."/>
            <person name="Bharti A.K."/>
            <person name="Sundararajan A."/>
            <person name="Cameron C.T."/>
            <person name="Woodward J.E."/>
            <person name="May G.D."/>
            <person name="Brubaker C."/>
            <person name="Broadhvest J."/>
            <person name="Wilkins T.A."/>
        </authorList>
    </citation>
    <scope>NUCLEOTIDE SEQUENCE</scope>
    <source>
        <strain evidence="2">cv. AKA8401</strain>
    </source>
</reference>
<protein>
    <submittedName>
        <fullName evidence="1">Uncharacterized protein</fullName>
    </submittedName>
</protein>
<accession>A0A0B0NNA3</accession>
<sequence>MVTRKPSVCNFNFWSILPRRLTSLDYMVVMLIRRGIHKIRSTSFSKKGSGATYEDQFPHMDGPQEQWRRFFTVYDVIGDAICFFLFEGKPLIDPTRGWHTLKPYPCGF</sequence>
<proteinExistence type="predicted"/>
<keyword evidence="2" id="KW-1185">Reference proteome</keyword>
<evidence type="ECO:0000313" key="1">
    <source>
        <dbReference type="EMBL" id="KHG14142.1"/>
    </source>
</evidence>
<gene>
    <name evidence="1" type="ORF">F383_20248</name>
</gene>